<sequence>MGRVILPRRVAPRKDSFRPLRDERSFLFRGLGQEIRKGKFLNIKSKYFSLKHKF</sequence>
<gene>
    <name evidence="1" type="ordered locus">CHY_2700</name>
</gene>
<protein>
    <submittedName>
        <fullName evidence="1">Uncharacterized protein</fullName>
    </submittedName>
</protein>
<dbReference type="AlphaFoldDB" id="Q3A8Q2"/>
<proteinExistence type="predicted"/>
<dbReference type="KEGG" id="chy:CHY_2700"/>
<dbReference type="EMBL" id="CP000141">
    <property type="protein sequence ID" value="ABB14916.1"/>
    <property type="molecule type" value="Genomic_DNA"/>
</dbReference>
<dbReference type="Proteomes" id="UP000002706">
    <property type="component" value="Chromosome"/>
</dbReference>
<evidence type="ECO:0000313" key="1">
    <source>
        <dbReference type="EMBL" id="ABB14916.1"/>
    </source>
</evidence>
<keyword evidence="2" id="KW-1185">Reference proteome</keyword>
<name>Q3A8Q2_CARHZ</name>
<dbReference type="STRING" id="246194.CHY_2700"/>
<dbReference type="HOGENOM" id="CLU_3041601_0_0_9"/>
<reference evidence="1 2" key="1">
    <citation type="journal article" date="2005" name="PLoS Genet.">
        <title>Life in hot carbon monoxide: the complete genome sequence of Carboxydothermus hydrogenoformans Z-2901.</title>
        <authorList>
            <person name="Wu M."/>
            <person name="Ren Q."/>
            <person name="Durkin A.S."/>
            <person name="Daugherty S.C."/>
            <person name="Brinkac L.M."/>
            <person name="Dodson R.J."/>
            <person name="Madupu R."/>
            <person name="Sullivan S.A."/>
            <person name="Kolonay J.F."/>
            <person name="Haft D.H."/>
            <person name="Nelson W.C."/>
            <person name="Tallon L.J."/>
            <person name="Jones K.M."/>
            <person name="Ulrich L.E."/>
            <person name="Gonzalez J.M."/>
            <person name="Zhulin I.B."/>
            <person name="Robb F.T."/>
            <person name="Eisen J.A."/>
        </authorList>
    </citation>
    <scope>NUCLEOTIDE SEQUENCE [LARGE SCALE GENOMIC DNA]</scope>
    <source>
        <strain evidence="2">ATCC BAA-161 / DSM 6008 / Z-2901</strain>
    </source>
</reference>
<accession>Q3A8Q2</accession>
<evidence type="ECO:0000313" key="2">
    <source>
        <dbReference type="Proteomes" id="UP000002706"/>
    </source>
</evidence>
<organism evidence="1 2">
    <name type="scientific">Carboxydothermus hydrogenoformans (strain ATCC BAA-161 / DSM 6008 / Z-2901)</name>
    <dbReference type="NCBI Taxonomy" id="246194"/>
    <lineage>
        <taxon>Bacteria</taxon>
        <taxon>Bacillati</taxon>
        <taxon>Bacillota</taxon>
        <taxon>Clostridia</taxon>
        <taxon>Thermoanaerobacterales</taxon>
        <taxon>Thermoanaerobacteraceae</taxon>
        <taxon>Carboxydothermus</taxon>
    </lineage>
</organism>
<dbReference type="InParanoid" id="Q3A8Q2"/>